<evidence type="ECO:0000313" key="1">
    <source>
        <dbReference type="EMBL" id="MYM92534.1"/>
    </source>
</evidence>
<dbReference type="RefSeq" id="WP_161081798.1">
    <property type="nucleotide sequence ID" value="NZ_WWCX01000001.1"/>
</dbReference>
<organism evidence="1 2">
    <name type="scientific">Duganella vulcania</name>
    <dbReference type="NCBI Taxonomy" id="2692166"/>
    <lineage>
        <taxon>Bacteria</taxon>
        <taxon>Pseudomonadati</taxon>
        <taxon>Pseudomonadota</taxon>
        <taxon>Betaproteobacteria</taxon>
        <taxon>Burkholderiales</taxon>
        <taxon>Oxalobacteraceae</taxon>
        <taxon>Telluria group</taxon>
        <taxon>Duganella</taxon>
    </lineage>
</organism>
<dbReference type="Proteomes" id="UP000447355">
    <property type="component" value="Unassembled WGS sequence"/>
</dbReference>
<comment type="caution">
    <text evidence="1">The sequence shown here is derived from an EMBL/GenBank/DDBJ whole genome shotgun (WGS) entry which is preliminary data.</text>
</comment>
<dbReference type="EMBL" id="WWCX01000001">
    <property type="protein sequence ID" value="MYM92534.1"/>
    <property type="molecule type" value="Genomic_DNA"/>
</dbReference>
<name>A0A845GE19_9BURK</name>
<evidence type="ECO:0000313" key="2">
    <source>
        <dbReference type="Proteomes" id="UP000447355"/>
    </source>
</evidence>
<accession>A0A845GE19</accession>
<dbReference type="AlphaFoldDB" id="A0A845GE19"/>
<reference evidence="1" key="1">
    <citation type="submission" date="2019-12" db="EMBL/GenBank/DDBJ databases">
        <title>Novel species isolated from a subtropical stream in China.</title>
        <authorList>
            <person name="Lu H."/>
        </authorList>
    </citation>
    <scope>NUCLEOTIDE SEQUENCE [LARGE SCALE GENOMIC DNA]</scope>
    <source>
        <strain evidence="1">FT81W</strain>
    </source>
</reference>
<sequence length="93" mass="10057">MTRDECLKAVSGAFNGAYAWATIGSWAITIEAVPERTLVMSAAWVAENIQPVGERARGMSADQLQAQVQSMGANQWTCDAKGNLFAMLRHNGQ</sequence>
<proteinExistence type="predicted"/>
<gene>
    <name evidence="1" type="ORF">GTP90_01515</name>
</gene>
<protein>
    <submittedName>
        <fullName evidence="1">Uncharacterized protein</fullName>
    </submittedName>
</protein>